<evidence type="ECO:0000313" key="6">
    <source>
        <dbReference type="Proteomes" id="UP000325289"/>
    </source>
</evidence>
<sequence>MTAHETPLAVDPSDTHTDADLSEDITTTATLEPDTPVTSSFAPGGVDSDWFRATLTAGQRYSVELTGFNGSGELKSVFDAEGKLVYTLDDGGFGSAPFAVREDGTYYVAVSTYLLASDDEPPAPYALTLATLEPDAEGETPAGAAPAYVGGPATSGQIDHLGDVDVFAVSLDAGRVYTAEASYDDPVSGAPTFTEFSLRTAAGEFLRTGFLRDGVITTGAVTVPESGTYYLSFSDLSQGGAGAAFFTPYAIAVAEGPADALVGTAASERLDGTAADDVILAGGGDDTTRAGDGNDEISGGAGDDVLTGENGDDSLFGGAGDDVLAGADGNDLVDGGAGRDNLGGGFGDDTLNGGTGNDTLGGGRGDDDLRGGTGDDVMSAGAGRDTIDGGDGGDTIGAGFGDDLVAGGDGADSLGGGNGRDSVFGGGGDDSIGGGLGHDTVHGDDGDDFLAGGGGLDELVGGAGDDTLNGGSGNDVLYGSGGADVFVFNDFRAGEIDVLGDFEDGTDLIRVRLGALLEEGQRPRDIGSGPEDYMAAFEITDGPSGAEIVVRDHAIRVSGVNAADLTADDFLFV</sequence>
<feature type="region of interest" description="Disordered" evidence="3">
    <location>
        <begin position="1"/>
        <end position="20"/>
    </location>
</feature>
<feature type="region of interest" description="Disordered" evidence="3">
    <location>
        <begin position="411"/>
        <end position="435"/>
    </location>
</feature>
<evidence type="ECO:0000256" key="1">
    <source>
        <dbReference type="ARBA" id="ARBA00004613"/>
    </source>
</evidence>
<dbReference type="Pfam" id="PF00353">
    <property type="entry name" value="HemolysinCabind"/>
    <property type="match status" value="5"/>
</dbReference>
<comment type="subcellular location">
    <subcellularLocation>
        <location evidence="1">Secreted</location>
    </subcellularLocation>
</comment>
<dbReference type="PANTHER" id="PTHR38340:SF1">
    <property type="entry name" value="S-LAYER PROTEIN"/>
    <property type="match status" value="1"/>
</dbReference>
<name>A0A1I1X808_9RHOB</name>
<accession>A0A1I1X808</accession>
<dbReference type="AlphaFoldDB" id="A0A1I1X808"/>
<dbReference type="InterPro" id="IPR011049">
    <property type="entry name" value="Serralysin-like_metalloprot_C"/>
</dbReference>
<dbReference type="PROSITE" id="PS00330">
    <property type="entry name" value="HEMOLYSIN_CALCIUM"/>
    <property type="match status" value="3"/>
</dbReference>
<dbReference type="OrthoDB" id="9795675at2"/>
<proteinExistence type="predicted"/>
<feature type="region of interest" description="Disordered" evidence="3">
    <location>
        <begin position="344"/>
        <end position="390"/>
    </location>
</feature>
<dbReference type="Gene3D" id="2.60.120.380">
    <property type="match status" value="1"/>
</dbReference>
<evidence type="ECO:0000259" key="4">
    <source>
        <dbReference type="Pfam" id="PF04151"/>
    </source>
</evidence>
<dbReference type="InterPro" id="IPR001343">
    <property type="entry name" value="Hemolysn_Ca-bd"/>
</dbReference>
<dbReference type="PRINTS" id="PR00313">
    <property type="entry name" value="CABNDNGRPT"/>
</dbReference>
<dbReference type="PANTHER" id="PTHR38340">
    <property type="entry name" value="S-LAYER PROTEIN"/>
    <property type="match status" value="1"/>
</dbReference>
<evidence type="ECO:0000256" key="3">
    <source>
        <dbReference type="SAM" id="MobiDB-lite"/>
    </source>
</evidence>
<evidence type="ECO:0000313" key="5">
    <source>
        <dbReference type="EMBL" id="SFE02738.1"/>
    </source>
</evidence>
<gene>
    <name evidence="5" type="ORF">SAMN04515678_105249</name>
</gene>
<dbReference type="EMBL" id="FOMS01000005">
    <property type="protein sequence ID" value="SFE02738.1"/>
    <property type="molecule type" value="Genomic_DNA"/>
</dbReference>
<keyword evidence="2" id="KW-0964">Secreted</keyword>
<dbReference type="Gene3D" id="2.150.10.10">
    <property type="entry name" value="Serralysin-like metalloprotease, C-terminal"/>
    <property type="match status" value="3"/>
</dbReference>
<reference evidence="5 6" key="1">
    <citation type="submission" date="2016-10" db="EMBL/GenBank/DDBJ databases">
        <authorList>
            <person name="Varghese N."/>
            <person name="Submissions S."/>
        </authorList>
    </citation>
    <scope>NUCLEOTIDE SEQUENCE [LARGE SCALE GENOMIC DNA]</scope>
    <source>
        <strain evidence="6">YIM D21,KCTC 23444,ACCC 10710</strain>
    </source>
</reference>
<dbReference type="SUPFAM" id="SSF51120">
    <property type="entry name" value="beta-Roll"/>
    <property type="match status" value="2"/>
</dbReference>
<dbReference type="InterPro" id="IPR050557">
    <property type="entry name" value="RTX_toxin/Mannuronan_C5-epim"/>
</dbReference>
<feature type="compositionally biased region" description="Gly residues" evidence="3">
    <location>
        <begin position="344"/>
        <end position="363"/>
    </location>
</feature>
<dbReference type="GO" id="GO:0005509">
    <property type="term" value="F:calcium ion binding"/>
    <property type="evidence" value="ECO:0007669"/>
    <property type="project" value="InterPro"/>
</dbReference>
<keyword evidence="6" id="KW-1185">Reference proteome</keyword>
<protein>
    <submittedName>
        <fullName evidence="5">Hemolysin-type calcium-binding repeat-containing protein</fullName>
    </submittedName>
</protein>
<feature type="region of interest" description="Disordered" evidence="3">
    <location>
        <begin position="283"/>
        <end position="319"/>
    </location>
</feature>
<dbReference type="InterPro" id="IPR007280">
    <property type="entry name" value="Peptidase_C_arc/bac"/>
</dbReference>
<feature type="domain" description="Peptidase C-terminal archaeal/bacterial" evidence="4">
    <location>
        <begin position="47"/>
        <end position="111"/>
    </location>
</feature>
<organism evidence="5 6">
    <name type="scientific">Roseivivax sediminis</name>
    <dbReference type="NCBI Taxonomy" id="936889"/>
    <lineage>
        <taxon>Bacteria</taxon>
        <taxon>Pseudomonadati</taxon>
        <taxon>Pseudomonadota</taxon>
        <taxon>Alphaproteobacteria</taxon>
        <taxon>Rhodobacterales</taxon>
        <taxon>Roseobacteraceae</taxon>
        <taxon>Roseivivax</taxon>
    </lineage>
</organism>
<dbReference type="RefSeq" id="WP_149755774.1">
    <property type="nucleotide sequence ID" value="NZ_FOMS01000005.1"/>
</dbReference>
<evidence type="ECO:0000256" key="2">
    <source>
        <dbReference type="ARBA" id="ARBA00022525"/>
    </source>
</evidence>
<dbReference type="Proteomes" id="UP000325289">
    <property type="component" value="Unassembled WGS sequence"/>
</dbReference>
<dbReference type="Pfam" id="PF04151">
    <property type="entry name" value="PPC"/>
    <property type="match status" value="1"/>
</dbReference>
<dbReference type="InterPro" id="IPR018511">
    <property type="entry name" value="Hemolysin-typ_Ca-bd_CS"/>
</dbReference>
<dbReference type="GO" id="GO:0005576">
    <property type="term" value="C:extracellular region"/>
    <property type="evidence" value="ECO:0007669"/>
    <property type="project" value="UniProtKB-SubCell"/>
</dbReference>